<dbReference type="Proteomes" id="UP000780801">
    <property type="component" value="Unassembled WGS sequence"/>
</dbReference>
<dbReference type="EMBL" id="JAABOA010001818">
    <property type="protein sequence ID" value="KAF9580836.1"/>
    <property type="molecule type" value="Genomic_DNA"/>
</dbReference>
<dbReference type="PANTHER" id="PTHR31836">
    <property type="match status" value="1"/>
</dbReference>
<accession>A0A9P6FUB0</accession>
<feature type="chain" id="PRO_5040288044" description="RlpA-like protein double-psi beta-barrel domain-containing protein" evidence="3">
    <location>
        <begin position="22"/>
        <end position="257"/>
    </location>
</feature>
<feature type="domain" description="RlpA-like protein double-psi beta-barrel" evidence="4">
    <location>
        <begin position="158"/>
        <end position="252"/>
    </location>
</feature>
<dbReference type="Pfam" id="PF03330">
    <property type="entry name" value="DPBB_1"/>
    <property type="match status" value="1"/>
</dbReference>
<evidence type="ECO:0000259" key="4">
    <source>
        <dbReference type="Pfam" id="PF03330"/>
    </source>
</evidence>
<feature type="signal peptide" evidence="3">
    <location>
        <begin position="1"/>
        <end position="21"/>
    </location>
</feature>
<dbReference type="PANTHER" id="PTHR31836:SF22">
    <property type="entry name" value="RLPA-LIKE PROTEIN DOUBLE-PSI BETA-BARREL DOMAIN-CONTAINING PROTEIN"/>
    <property type="match status" value="1"/>
</dbReference>
<keyword evidence="6" id="KW-1185">Reference proteome</keyword>
<evidence type="ECO:0000256" key="3">
    <source>
        <dbReference type="SAM" id="SignalP"/>
    </source>
</evidence>
<dbReference type="InterPro" id="IPR009009">
    <property type="entry name" value="RlpA-like_DPBB"/>
</dbReference>
<evidence type="ECO:0000256" key="2">
    <source>
        <dbReference type="SAM" id="MobiDB-lite"/>
    </source>
</evidence>
<evidence type="ECO:0000313" key="5">
    <source>
        <dbReference type="EMBL" id="KAF9580836.1"/>
    </source>
</evidence>
<proteinExistence type="predicted"/>
<dbReference type="OrthoDB" id="623670at2759"/>
<sequence>MIPSAFILVFMASSLMNLVLSAPLPNTHSGYGTAHTRQNHRCPDIEYSLEDRVIALSSAQFYTGHDSNACGLYAKMNRQDDPSKHYYYKVVDLCKDCDKHTVALTRNAMREFTDSNGLLVDWELVRDHNKNEETDQEDKSHRHDKDEDDTHKNKVYRGRGTWFSDTYGSCEESFSQSDLIVAVNEAQMGEQYGKYSKCGQQIRVTARGYPGKSVIVRVVDTCPYRHCNYGHLDLSRAAFQKFAPLSVGVLDLEWSFL</sequence>
<comment type="caution">
    <text evidence="5">The sequence shown here is derived from an EMBL/GenBank/DDBJ whole genome shotgun (WGS) entry which is preliminary data.</text>
</comment>
<organism evidence="5 6">
    <name type="scientific">Lunasporangiospora selenospora</name>
    <dbReference type="NCBI Taxonomy" id="979761"/>
    <lineage>
        <taxon>Eukaryota</taxon>
        <taxon>Fungi</taxon>
        <taxon>Fungi incertae sedis</taxon>
        <taxon>Mucoromycota</taxon>
        <taxon>Mortierellomycotina</taxon>
        <taxon>Mortierellomycetes</taxon>
        <taxon>Mortierellales</taxon>
        <taxon>Mortierellaceae</taxon>
        <taxon>Lunasporangiospora</taxon>
    </lineage>
</organism>
<keyword evidence="1 3" id="KW-0732">Signal</keyword>
<protein>
    <recommendedName>
        <fullName evidence="4">RlpA-like protein double-psi beta-barrel domain-containing protein</fullName>
    </recommendedName>
</protein>
<name>A0A9P6FUB0_9FUNG</name>
<dbReference type="SUPFAM" id="SSF50685">
    <property type="entry name" value="Barwin-like endoglucanases"/>
    <property type="match status" value="2"/>
</dbReference>
<gene>
    <name evidence="5" type="ORF">BGW38_002355</name>
</gene>
<dbReference type="InterPro" id="IPR036908">
    <property type="entry name" value="RlpA-like_sf"/>
</dbReference>
<dbReference type="AlphaFoldDB" id="A0A9P6FUB0"/>
<dbReference type="InterPro" id="IPR051477">
    <property type="entry name" value="Expansin_CellWall"/>
</dbReference>
<feature type="region of interest" description="Disordered" evidence="2">
    <location>
        <begin position="130"/>
        <end position="152"/>
    </location>
</feature>
<dbReference type="Gene3D" id="2.40.40.10">
    <property type="entry name" value="RlpA-like domain"/>
    <property type="match status" value="2"/>
</dbReference>
<dbReference type="CDD" id="cd22191">
    <property type="entry name" value="DPBB_RlpA_EXP_N-like"/>
    <property type="match status" value="2"/>
</dbReference>
<evidence type="ECO:0000313" key="6">
    <source>
        <dbReference type="Proteomes" id="UP000780801"/>
    </source>
</evidence>
<evidence type="ECO:0000256" key="1">
    <source>
        <dbReference type="ARBA" id="ARBA00022729"/>
    </source>
</evidence>
<reference evidence="5" key="1">
    <citation type="journal article" date="2020" name="Fungal Divers.">
        <title>Resolving the Mortierellaceae phylogeny through synthesis of multi-gene phylogenetics and phylogenomics.</title>
        <authorList>
            <person name="Vandepol N."/>
            <person name="Liber J."/>
            <person name="Desiro A."/>
            <person name="Na H."/>
            <person name="Kennedy M."/>
            <person name="Barry K."/>
            <person name="Grigoriev I.V."/>
            <person name="Miller A.N."/>
            <person name="O'Donnell K."/>
            <person name="Stajich J.E."/>
            <person name="Bonito G."/>
        </authorList>
    </citation>
    <scope>NUCLEOTIDE SEQUENCE</scope>
    <source>
        <strain evidence="5">KOD1015</strain>
    </source>
</reference>